<accession>A0A3G5AJH3</accession>
<dbReference type="EMBL" id="MK072466">
    <property type="protein sequence ID" value="AYV85679.1"/>
    <property type="molecule type" value="Genomic_DNA"/>
</dbReference>
<protein>
    <recommendedName>
        <fullName evidence="1">DUF1308 domain-containing protein</fullName>
    </recommendedName>
</protein>
<dbReference type="InterPro" id="IPR010733">
    <property type="entry name" value="DUF1308"/>
</dbReference>
<evidence type="ECO:0000259" key="1">
    <source>
        <dbReference type="Pfam" id="PF07000"/>
    </source>
</evidence>
<evidence type="ECO:0000313" key="2">
    <source>
        <dbReference type="EMBL" id="AYV85679.1"/>
    </source>
</evidence>
<sequence>MICWKLENSYKKLKNKLFNGLFNLHKPTILKRNSMAMILNWKTLLDAISDTISKNDSKNNIRAFQKLLDKVNAFVNRNAKSKSFDILTVHRNHKDMFNVYVMVYEQLLIEDDVIDVLTYIYPLDDQSNENIGVMFHLICVGKWIKIHEGTSSKIFFHDDEKTVISNKTLANNIKKINIVRSKYEYFGEKPLVCYKFKKYPSADVVEYLKMFNVISLDYNQKSPPTNFREIDKNIILVNINILTTLCSNLSYEFDETCYKIPSGHGNKDELIKNKKELDEYIKDKTMLISSDTYENFKTKIKHIAGSTEKSRFEKLLPQIKIVPDAYNPRFGNLPKNWTLFVSVAEKECATMVITNENLKKELDTYFPEFRYKVFMYAQLVEKVYWKNI</sequence>
<name>A0A3G5AJH3_9VIRU</name>
<dbReference type="Pfam" id="PF07000">
    <property type="entry name" value="DUF1308"/>
    <property type="match status" value="1"/>
</dbReference>
<reference evidence="2" key="1">
    <citation type="submission" date="2018-10" db="EMBL/GenBank/DDBJ databases">
        <title>Hidden diversity of soil giant viruses.</title>
        <authorList>
            <person name="Schulz F."/>
            <person name="Alteio L."/>
            <person name="Goudeau D."/>
            <person name="Ryan E.M."/>
            <person name="Malmstrom R.R."/>
            <person name="Blanchard J."/>
            <person name="Woyke T."/>
        </authorList>
    </citation>
    <scope>NUCLEOTIDE SEQUENCE</scope>
    <source>
        <strain evidence="2">SAV1</strain>
    </source>
</reference>
<feature type="domain" description="DUF1308" evidence="1">
    <location>
        <begin position="247"/>
        <end position="328"/>
    </location>
</feature>
<gene>
    <name evidence="2" type="ORF">Satyrvirus30_4</name>
</gene>
<proteinExistence type="predicted"/>
<organism evidence="2">
    <name type="scientific">Satyrvirus sp</name>
    <dbReference type="NCBI Taxonomy" id="2487771"/>
    <lineage>
        <taxon>Viruses</taxon>
        <taxon>Varidnaviria</taxon>
        <taxon>Bamfordvirae</taxon>
        <taxon>Nucleocytoviricota</taxon>
        <taxon>Megaviricetes</taxon>
        <taxon>Imitervirales</taxon>
        <taxon>Mimiviridae</taxon>
        <taxon>Megamimivirinae</taxon>
    </lineage>
</organism>